<proteinExistence type="predicted"/>
<organism evidence="1 2">
    <name type="scientific">Hibiscus syriacus</name>
    <name type="common">Rose of Sharon</name>
    <dbReference type="NCBI Taxonomy" id="106335"/>
    <lineage>
        <taxon>Eukaryota</taxon>
        <taxon>Viridiplantae</taxon>
        <taxon>Streptophyta</taxon>
        <taxon>Embryophyta</taxon>
        <taxon>Tracheophyta</taxon>
        <taxon>Spermatophyta</taxon>
        <taxon>Magnoliopsida</taxon>
        <taxon>eudicotyledons</taxon>
        <taxon>Gunneridae</taxon>
        <taxon>Pentapetalae</taxon>
        <taxon>rosids</taxon>
        <taxon>malvids</taxon>
        <taxon>Malvales</taxon>
        <taxon>Malvaceae</taxon>
        <taxon>Malvoideae</taxon>
        <taxon>Hibiscus</taxon>
    </lineage>
</organism>
<keyword evidence="2" id="KW-1185">Reference proteome</keyword>
<name>A0A6A3CR66_HIBSY</name>
<dbReference type="AlphaFoldDB" id="A0A6A3CR66"/>
<evidence type="ECO:0000313" key="1">
    <source>
        <dbReference type="EMBL" id="KAE8731137.1"/>
    </source>
</evidence>
<accession>A0A6A3CR66</accession>
<evidence type="ECO:0000313" key="2">
    <source>
        <dbReference type="Proteomes" id="UP000436088"/>
    </source>
</evidence>
<sequence length="122" mass="14248">MFSSTTAIMAADPFLLFLQRRRQKPQEEHLHRESHFRGVLAIYKIPAGLFRRALHRMRQRKLPEKGLNQLGFEIPAADGVEEFFPGVEGCEETEKAAKELEKEMWQKFYGTGFWRSPSQTHN</sequence>
<dbReference type="Proteomes" id="UP000436088">
    <property type="component" value="Unassembled WGS sequence"/>
</dbReference>
<dbReference type="PANTHER" id="PTHR33264">
    <property type="entry name" value="EXPRESSED PROTEIN"/>
    <property type="match status" value="1"/>
</dbReference>
<comment type="caution">
    <text evidence="1">The sequence shown here is derived from an EMBL/GenBank/DDBJ whole genome shotgun (WGS) entry which is preliminary data.</text>
</comment>
<gene>
    <name evidence="1" type="ORF">F3Y22_tig00002840pilonHSYRG00408</name>
</gene>
<dbReference type="PANTHER" id="PTHR33264:SF8">
    <property type="entry name" value="EXPRESSED PROTEIN"/>
    <property type="match status" value="1"/>
</dbReference>
<protein>
    <submittedName>
        <fullName evidence="1">Uncharacterized protein</fullName>
    </submittedName>
</protein>
<dbReference type="EMBL" id="VEPZ02000196">
    <property type="protein sequence ID" value="KAE8731137.1"/>
    <property type="molecule type" value="Genomic_DNA"/>
</dbReference>
<reference evidence="1" key="1">
    <citation type="submission" date="2019-09" db="EMBL/GenBank/DDBJ databases">
        <title>Draft genome information of white flower Hibiscus syriacus.</title>
        <authorList>
            <person name="Kim Y.-M."/>
        </authorList>
    </citation>
    <scope>NUCLEOTIDE SEQUENCE [LARGE SCALE GENOMIC DNA]</scope>
    <source>
        <strain evidence="1">YM2019G1</strain>
    </source>
</reference>